<name>A0A4P7UJ89_DESDE</name>
<organism evidence="5 6">
    <name type="scientific">Desulfovibrio desulfuricans</name>
    <dbReference type="NCBI Taxonomy" id="876"/>
    <lineage>
        <taxon>Bacteria</taxon>
        <taxon>Pseudomonadati</taxon>
        <taxon>Thermodesulfobacteriota</taxon>
        <taxon>Desulfovibrionia</taxon>
        <taxon>Desulfovibrionales</taxon>
        <taxon>Desulfovibrionaceae</taxon>
        <taxon>Desulfovibrio</taxon>
    </lineage>
</organism>
<dbReference type="AlphaFoldDB" id="A0A4P7UJ89"/>
<dbReference type="GO" id="GO:0004312">
    <property type="term" value="F:fatty acid synthase activity"/>
    <property type="evidence" value="ECO:0007669"/>
    <property type="project" value="TreeGrafter"/>
</dbReference>
<dbReference type="Pfam" id="PF00698">
    <property type="entry name" value="Acyl_transf_1"/>
    <property type="match status" value="1"/>
</dbReference>
<feature type="compositionally biased region" description="Low complexity" evidence="3">
    <location>
        <begin position="438"/>
        <end position="455"/>
    </location>
</feature>
<dbReference type="SUPFAM" id="SSF55048">
    <property type="entry name" value="Probable ACP-binding domain of malonyl-CoA ACP transacylase"/>
    <property type="match status" value="1"/>
</dbReference>
<dbReference type="SMART" id="SM00827">
    <property type="entry name" value="PKS_AT"/>
    <property type="match status" value="1"/>
</dbReference>
<dbReference type="InterPro" id="IPR050091">
    <property type="entry name" value="PKS_NRPS_Biosynth_Enz"/>
</dbReference>
<accession>A0A4P7UJ89</accession>
<dbReference type="EMBL" id="CP036295">
    <property type="protein sequence ID" value="QCC84581.1"/>
    <property type="molecule type" value="Genomic_DNA"/>
</dbReference>
<dbReference type="OrthoDB" id="7617297at2"/>
<dbReference type="RefSeq" id="WP_136398818.1">
    <property type="nucleotide sequence ID" value="NZ_CP036295.1"/>
</dbReference>
<dbReference type="Proteomes" id="UP000297065">
    <property type="component" value="Chromosome"/>
</dbReference>
<evidence type="ECO:0000256" key="2">
    <source>
        <dbReference type="ARBA" id="ARBA00022553"/>
    </source>
</evidence>
<dbReference type="Gene3D" id="1.10.1200.10">
    <property type="entry name" value="ACP-like"/>
    <property type="match status" value="1"/>
</dbReference>
<dbReference type="InterPro" id="IPR009081">
    <property type="entry name" value="PP-bd_ACP"/>
</dbReference>
<keyword evidence="5" id="KW-0012">Acyltransferase</keyword>
<gene>
    <name evidence="5" type="ORF">DDIC_01530</name>
</gene>
<dbReference type="Gene3D" id="3.30.70.250">
    <property type="entry name" value="Malonyl-CoA ACP transacylase, ACP-binding"/>
    <property type="match status" value="1"/>
</dbReference>
<dbReference type="PANTHER" id="PTHR43775">
    <property type="entry name" value="FATTY ACID SYNTHASE"/>
    <property type="match status" value="1"/>
</dbReference>
<evidence type="ECO:0000313" key="5">
    <source>
        <dbReference type="EMBL" id="QCC84581.1"/>
    </source>
</evidence>
<dbReference type="Gene3D" id="3.40.366.10">
    <property type="entry name" value="Malonyl-Coenzyme A Acyl Carrier Protein, domain 2"/>
    <property type="match status" value="1"/>
</dbReference>
<dbReference type="InterPro" id="IPR016036">
    <property type="entry name" value="Malonyl_transacylase_ACP-bd"/>
</dbReference>
<evidence type="ECO:0000259" key="4">
    <source>
        <dbReference type="PROSITE" id="PS50075"/>
    </source>
</evidence>
<protein>
    <submittedName>
        <fullName evidence="5">Acyltransferase domain-containing protein</fullName>
    </submittedName>
</protein>
<dbReference type="SUPFAM" id="SSF47336">
    <property type="entry name" value="ACP-like"/>
    <property type="match status" value="1"/>
</dbReference>
<keyword evidence="2" id="KW-0597">Phosphoprotein</keyword>
<keyword evidence="5" id="KW-0808">Transferase</keyword>
<evidence type="ECO:0000256" key="1">
    <source>
        <dbReference type="ARBA" id="ARBA00022450"/>
    </source>
</evidence>
<dbReference type="Pfam" id="PF00550">
    <property type="entry name" value="PP-binding"/>
    <property type="match status" value="1"/>
</dbReference>
<feature type="region of interest" description="Disordered" evidence="3">
    <location>
        <begin position="435"/>
        <end position="455"/>
    </location>
</feature>
<dbReference type="InterPro" id="IPR001227">
    <property type="entry name" value="Ac_transferase_dom_sf"/>
</dbReference>
<keyword evidence="1" id="KW-0596">Phosphopantetheine</keyword>
<dbReference type="GO" id="GO:0006633">
    <property type="term" value="P:fatty acid biosynthetic process"/>
    <property type="evidence" value="ECO:0007669"/>
    <property type="project" value="TreeGrafter"/>
</dbReference>
<dbReference type="PROSITE" id="PS50075">
    <property type="entry name" value="CARRIER"/>
    <property type="match status" value="1"/>
</dbReference>
<evidence type="ECO:0000256" key="3">
    <source>
        <dbReference type="SAM" id="MobiDB-lite"/>
    </source>
</evidence>
<dbReference type="InterPro" id="IPR016035">
    <property type="entry name" value="Acyl_Trfase/lysoPLipase"/>
</dbReference>
<dbReference type="SUPFAM" id="SSF52151">
    <property type="entry name" value="FabD/lysophospholipase-like"/>
    <property type="match status" value="1"/>
</dbReference>
<dbReference type="PANTHER" id="PTHR43775:SF37">
    <property type="entry name" value="SI:DKEY-61P9.11"/>
    <property type="match status" value="1"/>
</dbReference>
<proteinExistence type="predicted"/>
<sequence>MRQDSENPAQDTPQGEIALDGVRYANLHQAGQQWRVGAVNPAWRQELLALPANPDGNDLARLEDRGLWIAPVRAGGTPPLAVLCCGLGSVWPGMGRELYDNFPAARAAMDRLASVADWDVLGLMDETDVEKVSLTRWQSPYVFMLEYAQWSVLSSLGLSPSLFCGHSLGEIIGLCISGILAPEEAWYIMDTRAVHMAEMEARATRETGMMAVHADAEAISETCAAFPALYVSNYNTPHQFILSGPREVLQEARKSLRTRRIPAIVLNVSLAFHHPSMRVLRDISLRRLSALETHAPATPMLSCIDAQFYPGDAASTCMHIADLDENSVRWTECVQTMWNREGIRYFFELGPQDTLCSLVTDNEPQAVCFAAGRKGREVEGMRQACARLYSLGYLPHAAVKSRADAAADGGESRLLACMPAPHCGLRPVAPTNLAQADGAGAPAEPALSAAAESVPAETGGDTAAAATVATASYAESLSVVLEILAQACARPVADLRPEMDLRYDLALRSSRFPLIVQDVEKTLGISVNFEDLLQVSTVGDLARVLSGGSFRAGPRVETADKPDATAKNCAEPLRRYAPLAELPPANAAAEVCLEPLPLDPCARGVSLKNGDVLALLVFDKNILPRLLSGIAPLGCVLGVPRDLIEQCAPLGTAGASLAPLDISLEDCADASLAVSQVRAAIAGLAQDYGRVDGVLFVPPVPAGIMVAAPENAGCAPAADGMGDLLQAALEAAQPHGLRFVGTCSVLAPHAENCIFDAPLDKILAAASARGLAVRGIRMLHGPERASLDEWGDMLARELLCGTASHVLWVRPGSLTGPVACNEPTGAALVRVCPEQFPLVFPDPVPPYRPMATLFQGGCHFSRFADRALSVHGGQQGNSLGDTVPTLPVCRSLKALLEGARQCLPWLKVSGFCDLRFFDAPRLAPGVTRECLVTTEAEPWLMQEKVMTRMCRSTLAVRGLTPNGRHTALYAPVSEGMVWLAAHASDVRPLWNEVPPAAAANHDGADVSGYYRSIGLGADWHLVENFAVLPENLYAAALRLPQARIAPGLDSEYSDVMLVVEGVMQAARLAITAEYSKDFDDSAAMAEAVGAWRLHAVGFIRMGEAPANGPLHVLMQRSWSAKRLRRFDAQVVDSKGTVFLTIHHLEFDRCVQAGLAPAQVPSV</sequence>
<reference evidence="5 6" key="1">
    <citation type="submission" date="2019-02" db="EMBL/GenBank/DDBJ databases">
        <title>Complete Genome Sequence of Desulfovibrio desulfuricans IC1, a Sulfonate Utilizing Anaerobe.</title>
        <authorList>
            <person name="Day L.A."/>
            <person name="De Leon K.B."/>
            <person name="Wall J.D."/>
        </authorList>
    </citation>
    <scope>NUCLEOTIDE SEQUENCE [LARGE SCALE GENOMIC DNA]</scope>
    <source>
        <strain evidence="5 6">IC1</strain>
    </source>
</reference>
<dbReference type="InterPro" id="IPR036736">
    <property type="entry name" value="ACP-like_sf"/>
</dbReference>
<dbReference type="InterPro" id="IPR014043">
    <property type="entry name" value="Acyl_transferase_dom"/>
</dbReference>
<feature type="domain" description="Carrier" evidence="4">
    <location>
        <begin position="471"/>
        <end position="549"/>
    </location>
</feature>
<evidence type="ECO:0000313" key="6">
    <source>
        <dbReference type="Proteomes" id="UP000297065"/>
    </source>
</evidence>